<protein>
    <submittedName>
        <fullName evidence="1">Uncharacterized protein</fullName>
    </submittedName>
</protein>
<evidence type="ECO:0000313" key="2">
    <source>
        <dbReference type="Proteomes" id="UP000057737"/>
    </source>
</evidence>
<name>A0A109K020_9BRAD</name>
<keyword evidence="2" id="KW-1185">Reference proteome</keyword>
<dbReference type="EMBL" id="LNCU01000039">
    <property type="protein sequence ID" value="KWV58188.1"/>
    <property type="molecule type" value="Genomic_DNA"/>
</dbReference>
<gene>
    <name evidence="1" type="ORF">AS156_35890</name>
</gene>
<dbReference type="AlphaFoldDB" id="A0A109K020"/>
<sequence>MPELALATVSGKLTFLNHWVRSVRLQKWSEASARKPRKLAIRRGCVLARWARRSKELQAKRELPDLGIKDRRPPMRVRDGLNFLVLVALS</sequence>
<comment type="caution">
    <text evidence="1">The sequence shown here is derived from an EMBL/GenBank/DDBJ whole genome shotgun (WGS) entry which is preliminary data.</text>
</comment>
<reference evidence="1 2" key="1">
    <citation type="submission" date="2015-11" db="EMBL/GenBank/DDBJ databases">
        <title>Draft Genome Sequence of the Strain BR 10303 (Bradyrhizobium sp.) isolated from nodules of Centrolobium paraense.</title>
        <authorList>
            <person name="Zelli J.E."/>
            <person name="Simoes-Araujo J.L."/>
            <person name="Barauna A.C."/>
            <person name="Silva K."/>
        </authorList>
    </citation>
    <scope>NUCLEOTIDE SEQUENCE [LARGE SCALE GENOMIC DNA]</scope>
    <source>
        <strain evidence="1 2">BR 10303</strain>
    </source>
</reference>
<evidence type="ECO:0000313" key="1">
    <source>
        <dbReference type="EMBL" id="KWV58188.1"/>
    </source>
</evidence>
<proteinExistence type="predicted"/>
<organism evidence="1 2">
    <name type="scientific">Bradyrhizobium macuxiense</name>
    <dbReference type="NCBI Taxonomy" id="1755647"/>
    <lineage>
        <taxon>Bacteria</taxon>
        <taxon>Pseudomonadati</taxon>
        <taxon>Pseudomonadota</taxon>
        <taxon>Alphaproteobacteria</taxon>
        <taxon>Hyphomicrobiales</taxon>
        <taxon>Nitrobacteraceae</taxon>
        <taxon>Bradyrhizobium</taxon>
    </lineage>
</organism>
<dbReference type="Proteomes" id="UP000057737">
    <property type="component" value="Unassembled WGS sequence"/>
</dbReference>
<accession>A0A109K020</accession>